<dbReference type="CDD" id="cd21173">
    <property type="entry name" value="NucC-like"/>
    <property type="match status" value="1"/>
</dbReference>
<dbReference type="RefSeq" id="WP_157169275.1">
    <property type="nucleotide sequence ID" value="NZ_WPNZ01000031.1"/>
</dbReference>
<evidence type="ECO:0000259" key="1">
    <source>
        <dbReference type="Pfam" id="PF20247"/>
    </source>
</evidence>
<evidence type="ECO:0000313" key="3">
    <source>
        <dbReference type="Proteomes" id="UP000483802"/>
    </source>
</evidence>
<keyword evidence="3" id="KW-1185">Reference proteome</keyword>
<dbReference type="EMBL" id="WPNZ01000031">
    <property type="protein sequence ID" value="MVO90256.1"/>
    <property type="molecule type" value="Genomic_DNA"/>
</dbReference>
<gene>
    <name evidence="2" type="ORF">GPA10_37280</name>
</gene>
<dbReference type="AlphaFoldDB" id="A0A6L6X8X1"/>
<reference evidence="2 3" key="1">
    <citation type="submission" date="2019-11" db="EMBL/GenBank/DDBJ databases">
        <title>Streptomyces typhae sp. nov., a novel endophytic actinomycete isolated from the root of cattail pollen (Typha angustifolia L.).</title>
        <authorList>
            <person name="Peng C."/>
        </authorList>
    </citation>
    <scope>NUCLEOTIDE SEQUENCE [LARGE SCALE GENOMIC DNA]</scope>
    <source>
        <strain evidence="3">p1417</strain>
    </source>
</reference>
<dbReference type="InterPro" id="IPR046537">
    <property type="entry name" value="DUF6602"/>
</dbReference>
<name>A0A6L6X8X1_9ACTN</name>
<accession>A0A6L6X8X1</accession>
<dbReference type="Proteomes" id="UP000483802">
    <property type="component" value="Unassembled WGS sequence"/>
</dbReference>
<feature type="domain" description="DUF6602" evidence="1">
    <location>
        <begin position="28"/>
        <end position="127"/>
    </location>
</feature>
<dbReference type="Pfam" id="PF20247">
    <property type="entry name" value="DUF6602"/>
    <property type="match status" value="1"/>
</dbReference>
<evidence type="ECO:0000313" key="2">
    <source>
        <dbReference type="EMBL" id="MVO90256.1"/>
    </source>
</evidence>
<organism evidence="2 3">
    <name type="scientific">Streptomyces typhae</name>
    <dbReference type="NCBI Taxonomy" id="2681492"/>
    <lineage>
        <taxon>Bacteria</taxon>
        <taxon>Bacillati</taxon>
        <taxon>Actinomycetota</taxon>
        <taxon>Actinomycetes</taxon>
        <taxon>Kitasatosporales</taxon>
        <taxon>Streptomycetaceae</taxon>
        <taxon>Streptomyces</taxon>
    </lineage>
</organism>
<proteinExistence type="predicted"/>
<protein>
    <recommendedName>
        <fullName evidence="1">DUF6602 domain-containing protein</fullName>
    </recommendedName>
</protein>
<sequence length="294" mass="32687">MSHQDKLGKIFGSVARQMQERFECTKGVVRHKGLKGKAAERNVVASYLDQYLPGTVDVRQNVEIISSAGEHSTECDVAICDASTPPLWSDEAELVPVEFLHGLIEVKSVLSTDGLRETWRKTAAVKRYAKTAWIRKQTPEVFHRAIQAYGKQFDYFPTAGFLFAYTSSATLQSLGNVMWELAQDTEPEHRLDGVWILNKGSITWVSSTSGEWLTAQAGEPWMRLLTPPPGGSPLPLMTMQLQGVFQSVFMRPFRIGDYMGDLPFGTGHIIGPENPTLMPPWLTDTSPNAGRDNT</sequence>
<comment type="caution">
    <text evidence="2">The sequence shown here is derived from an EMBL/GenBank/DDBJ whole genome shotgun (WGS) entry which is preliminary data.</text>
</comment>